<name>A0A7Y2H3H8_UNCEI</name>
<dbReference type="AlphaFoldDB" id="A0A7Y2H3H8"/>
<evidence type="ECO:0000313" key="1">
    <source>
        <dbReference type="EMBL" id="NNF08091.1"/>
    </source>
</evidence>
<accession>A0A7Y2H3H8</accession>
<organism evidence="1 2">
    <name type="scientific">Eiseniibacteriota bacterium</name>
    <dbReference type="NCBI Taxonomy" id="2212470"/>
    <lineage>
        <taxon>Bacteria</taxon>
        <taxon>Candidatus Eiseniibacteriota</taxon>
    </lineage>
</organism>
<sequence length="168" mass="18528">MAKPTQNSPARFTRRRFMQLGLGAAAYMSYCATSCVNSELNPDDRLLVWVAQKITGTVQMNGSRAPIQGAIVRYEASLSEGFYVPLGNGSTNQAGQFDLNMGTNFWVLEAGERRTYQVYNRLTVTKSGFSPAIISWQFPREATQSPPQGGLGPYCFTRTITLGIPENE</sequence>
<proteinExistence type="predicted"/>
<protein>
    <submittedName>
        <fullName evidence="1">Uncharacterized protein</fullName>
    </submittedName>
</protein>
<evidence type="ECO:0000313" key="2">
    <source>
        <dbReference type="Proteomes" id="UP000547674"/>
    </source>
</evidence>
<comment type="caution">
    <text evidence="1">The sequence shown here is derived from an EMBL/GenBank/DDBJ whole genome shotgun (WGS) entry which is preliminary data.</text>
</comment>
<gene>
    <name evidence="1" type="ORF">HKN21_15110</name>
</gene>
<dbReference type="EMBL" id="JABDJR010000612">
    <property type="protein sequence ID" value="NNF08091.1"/>
    <property type="molecule type" value="Genomic_DNA"/>
</dbReference>
<dbReference type="Proteomes" id="UP000547674">
    <property type="component" value="Unassembled WGS sequence"/>
</dbReference>
<reference evidence="1 2" key="1">
    <citation type="submission" date="2020-03" db="EMBL/GenBank/DDBJ databases">
        <title>Metabolic flexibility allows generalist bacteria to become dominant in a frequently disturbed ecosystem.</title>
        <authorList>
            <person name="Chen Y.-J."/>
            <person name="Leung P.M."/>
            <person name="Bay S.K."/>
            <person name="Hugenholtz P."/>
            <person name="Kessler A.J."/>
            <person name="Shelley G."/>
            <person name="Waite D.W."/>
            <person name="Cook P.L."/>
            <person name="Greening C."/>
        </authorList>
    </citation>
    <scope>NUCLEOTIDE SEQUENCE [LARGE SCALE GENOMIC DNA]</scope>
    <source>
        <strain evidence="1">SS_bin_28</strain>
    </source>
</reference>